<dbReference type="EMBL" id="JAYWLC010000036">
    <property type="protein sequence ID" value="MER5173906.1"/>
    <property type="molecule type" value="Genomic_DNA"/>
</dbReference>
<feature type="compositionally biased region" description="Pro residues" evidence="1">
    <location>
        <begin position="94"/>
        <end position="103"/>
    </location>
</feature>
<comment type="caution">
    <text evidence="2">The sequence shown here is derived from an EMBL/GenBank/DDBJ whole genome shotgun (WGS) entry which is preliminary data.</text>
</comment>
<evidence type="ECO:0000256" key="1">
    <source>
        <dbReference type="SAM" id="MobiDB-lite"/>
    </source>
</evidence>
<reference evidence="2 3" key="1">
    <citation type="submission" date="2024-01" db="EMBL/GenBank/DDBJ databases">
        <authorList>
            <person name="Deng Y."/>
            <person name="Su J."/>
        </authorList>
    </citation>
    <scope>NUCLEOTIDE SEQUENCE [LARGE SCALE GENOMIC DNA]</scope>
    <source>
        <strain evidence="2 3">CPCC 100088</strain>
    </source>
</reference>
<evidence type="ECO:0000313" key="3">
    <source>
        <dbReference type="Proteomes" id="UP001438953"/>
    </source>
</evidence>
<sequence>MKIIFSPIVRLPNADFELSSLLVGDDIISVNGIDFNLSTLDADPDTGIALDAGYIQSARQTEGEWTVTLLLPIGDNASEAERFPDPVTVASGPVPLPLPAPTDPEPDQTSAEDAG</sequence>
<evidence type="ECO:0000313" key="2">
    <source>
        <dbReference type="EMBL" id="MER5173906.1"/>
    </source>
</evidence>
<accession>A0ABV1SLX4</accession>
<organism evidence="2 3">
    <name type="scientific">Thioclava kandeliae</name>
    <dbReference type="NCBI Taxonomy" id="3070818"/>
    <lineage>
        <taxon>Bacteria</taxon>
        <taxon>Pseudomonadati</taxon>
        <taxon>Pseudomonadota</taxon>
        <taxon>Alphaproteobacteria</taxon>
        <taxon>Rhodobacterales</taxon>
        <taxon>Paracoccaceae</taxon>
        <taxon>Thioclava</taxon>
    </lineage>
</organism>
<protein>
    <submittedName>
        <fullName evidence="2">Uncharacterized protein</fullName>
    </submittedName>
</protein>
<keyword evidence="3" id="KW-1185">Reference proteome</keyword>
<dbReference type="RefSeq" id="WP_350939203.1">
    <property type="nucleotide sequence ID" value="NZ_JAYWLC010000036.1"/>
</dbReference>
<gene>
    <name evidence="2" type="ORF">VSX56_19305</name>
</gene>
<reference evidence="2 3" key="2">
    <citation type="submission" date="2024-06" db="EMBL/GenBank/DDBJ databases">
        <title>Thioclava kandeliae sp. nov. from a rhizosphere soil sample of Kandelia candel in a mangrove.</title>
        <authorList>
            <person name="Mu T."/>
        </authorList>
    </citation>
    <scope>NUCLEOTIDE SEQUENCE [LARGE SCALE GENOMIC DNA]</scope>
    <source>
        <strain evidence="2 3">CPCC 100088</strain>
    </source>
</reference>
<name>A0ABV1SLX4_9RHOB</name>
<feature type="region of interest" description="Disordered" evidence="1">
    <location>
        <begin position="81"/>
        <end position="115"/>
    </location>
</feature>
<dbReference type="Proteomes" id="UP001438953">
    <property type="component" value="Unassembled WGS sequence"/>
</dbReference>
<proteinExistence type="predicted"/>